<evidence type="ECO:0000313" key="2">
    <source>
        <dbReference type="EMBL" id="MET3657456.1"/>
    </source>
</evidence>
<gene>
    <name evidence="2" type="ORF">ABIC55_002543</name>
</gene>
<evidence type="ECO:0000256" key="1">
    <source>
        <dbReference type="SAM" id="MobiDB-lite"/>
    </source>
</evidence>
<evidence type="ECO:0008006" key="4">
    <source>
        <dbReference type="Google" id="ProtNLM"/>
    </source>
</evidence>
<protein>
    <recommendedName>
        <fullName evidence="4">Bacitracin ABC transporter ATP-binding protein</fullName>
    </recommendedName>
</protein>
<keyword evidence="3" id="KW-1185">Reference proteome</keyword>
<comment type="caution">
    <text evidence="2">The sequence shown here is derived from an EMBL/GenBank/DDBJ whole genome shotgun (WGS) entry which is preliminary data.</text>
</comment>
<evidence type="ECO:0000313" key="3">
    <source>
        <dbReference type="Proteomes" id="UP001549104"/>
    </source>
</evidence>
<name>A0ABV2K8P8_SPOPS</name>
<dbReference type="EMBL" id="JBEPME010000003">
    <property type="protein sequence ID" value="MET3657456.1"/>
    <property type="molecule type" value="Genomic_DNA"/>
</dbReference>
<reference evidence="2 3" key="1">
    <citation type="submission" date="2024-06" db="EMBL/GenBank/DDBJ databases">
        <title>Sorghum-associated microbial communities from plants grown in Nebraska, USA.</title>
        <authorList>
            <person name="Schachtman D."/>
        </authorList>
    </citation>
    <scope>NUCLEOTIDE SEQUENCE [LARGE SCALE GENOMIC DNA]</scope>
    <source>
        <strain evidence="2 3">1288</strain>
    </source>
</reference>
<sequence length="60" mass="7257">MERLPIESSEMELRTNKDFIAKLKMIGEGGPIYEQYEMLEKRREKSDSFEDEKKLPRDYQ</sequence>
<feature type="region of interest" description="Disordered" evidence="1">
    <location>
        <begin position="41"/>
        <end position="60"/>
    </location>
</feature>
<dbReference type="Proteomes" id="UP001549104">
    <property type="component" value="Unassembled WGS sequence"/>
</dbReference>
<organism evidence="2 3">
    <name type="scientific">Sporosarcina psychrophila</name>
    <name type="common">Bacillus psychrophilus</name>
    <dbReference type="NCBI Taxonomy" id="1476"/>
    <lineage>
        <taxon>Bacteria</taxon>
        <taxon>Bacillati</taxon>
        <taxon>Bacillota</taxon>
        <taxon>Bacilli</taxon>
        <taxon>Bacillales</taxon>
        <taxon>Caryophanaceae</taxon>
        <taxon>Sporosarcina</taxon>
    </lineage>
</organism>
<dbReference type="RefSeq" id="WP_340741263.1">
    <property type="nucleotide sequence ID" value="NZ_CP185279.1"/>
</dbReference>
<accession>A0ABV2K8P8</accession>
<proteinExistence type="predicted"/>